<evidence type="ECO:0008006" key="4">
    <source>
        <dbReference type="Google" id="ProtNLM"/>
    </source>
</evidence>
<feature type="compositionally biased region" description="Polar residues" evidence="1">
    <location>
        <begin position="317"/>
        <end position="342"/>
    </location>
</feature>
<organism evidence="2 3">
    <name type="scientific">Pygocentrus nattereri</name>
    <name type="common">Red-bellied piranha</name>
    <dbReference type="NCBI Taxonomy" id="42514"/>
    <lineage>
        <taxon>Eukaryota</taxon>
        <taxon>Metazoa</taxon>
        <taxon>Chordata</taxon>
        <taxon>Craniata</taxon>
        <taxon>Vertebrata</taxon>
        <taxon>Euteleostomi</taxon>
        <taxon>Actinopterygii</taxon>
        <taxon>Neopterygii</taxon>
        <taxon>Teleostei</taxon>
        <taxon>Ostariophysi</taxon>
        <taxon>Characiformes</taxon>
        <taxon>Characoidei</taxon>
        <taxon>Pygocentrus</taxon>
    </lineage>
</organism>
<gene>
    <name evidence="2" type="primary">TNS1</name>
</gene>
<evidence type="ECO:0000313" key="3">
    <source>
        <dbReference type="Proteomes" id="UP001501920"/>
    </source>
</evidence>
<evidence type="ECO:0000256" key="1">
    <source>
        <dbReference type="SAM" id="MobiDB-lite"/>
    </source>
</evidence>
<name>A0AAR2IKX3_PYGNA</name>
<dbReference type="PANTHER" id="PTHR15545:SF4">
    <property type="entry name" value="PDZ DOMAIN-CONTAINING PROTEIN 4"/>
    <property type="match status" value="1"/>
</dbReference>
<dbReference type="AlphaFoldDB" id="A0AAR2IKX3"/>
<accession>A0AAR2IKX3</accession>
<reference evidence="2 3" key="1">
    <citation type="submission" date="2020-10" db="EMBL/GenBank/DDBJ databases">
        <title>Pygocentrus nattereri (red-bellied piranha) genome, fPygNat1, primary haplotype.</title>
        <authorList>
            <person name="Myers G."/>
            <person name="Meyer A."/>
            <person name="Karagic N."/>
            <person name="Pippel M."/>
            <person name="Winkler S."/>
            <person name="Tracey A."/>
            <person name="Wood J."/>
            <person name="Formenti G."/>
            <person name="Howe K."/>
            <person name="Fedrigo O."/>
            <person name="Jarvis E.D."/>
        </authorList>
    </citation>
    <scope>NUCLEOTIDE SEQUENCE [LARGE SCALE GENOMIC DNA]</scope>
</reference>
<feature type="compositionally biased region" description="Polar residues" evidence="1">
    <location>
        <begin position="703"/>
        <end position="712"/>
    </location>
</feature>
<feature type="compositionally biased region" description="Basic and acidic residues" evidence="1">
    <location>
        <begin position="646"/>
        <end position="700"/>
    </location>
</feature>
<dbReference type="PANTHER" id="PTHR15545">
    <property type="entry name" value="PDZ DOMAIN CONTAINING RING FINGER PROTEIN 3, 4"/>
    <property type="match status" value="1"/>
</dbReference>
<feature type="region of interest" description="Disordered" evidence="1">
    <location>
        <begin position="313"/>
        <end position="384"/>
    </location>
</feature>
<dbReference type="InterPro" id="IPR051971">
    <property type="entry name" value="E3_ubiquitin-PDZ_ligase"/>
</dbReference>
<feature type="region of interest" description="Disordered" evidence="1">
    <location>
        <begin position="199"/>
        <end position="221"/>
    </location>
</feature>
<feature type="compositionally biased region" description="Basic residues" evidence="1">
    <location>
        <begin position="356"/>
        <end position="375"/>
    </location>
</feature>
<evidence type="ECO:0000313" key="2">
    <source>
        <dbReference type="Ensembl" id="ENSPNAP00000038361.1"/>
    </source>
</evidence>
<proteinExistence type="predicted"/>
<feature type="region of interest" description="Disordered" evidence="1">
    <location>
        <begin position="583"/>
        <end position="727"/>
    </location>
</feature>
<reference evidence="2" key="2">
    <citation type="submission" date="2025-08" db="UniProtKB">
        <authorList>
            <consortium name="Ensembl"/>
        </authorList>
    </citation>
    <scope>IDENTIFICATION</scope>
</reference>
<reference evidence="2" key="3">
    <citation type="submission" date="2025-09" db="UniProtKB">
        <authorList>
            <consortium name="Ensembl"/>
        </authorList>
    </citation>
    <scope>IDENTIFICATION</scope>
</reference>
<dbReference type="GeneTree" id="ENSGT00950000183062"/>
<dbReference type="Ensembl" id="ENSPNAT00000087504.1">
    <property type="protein sequence ID" value="ENSPNAP00000038361.1"/>
    <property type="gene ID" value="ENSPNAG00000035808.1"/>
</dbReference>
<keyword evidence="3" id="KW-1185">Reference proteome</keyword>
<dbReference type="Proteomes" id="UP001501920">
    <property type="component" value="Chromosome 21"/>
</dbReference>
<feature type="compositionally biased region" description="Basic residues" evidence="1">
    <location>
        <begin position="593"/>
        <end position="616"/>
    </location>
</feature>
<protein>
    <recommendedName>
        <fullName evidence="4">PDZ domain-containing protein</fullName>
    </recommendedName>
</protein>
<sequence length="876" mass="97545">MGCRLSGPWLGDGMGVNTRDLSHIRKREALRILASYEQPITLQIEGRRGQNLQFHRTSDCSTQTERPWDTLHTLAITHGPYSDRPYYSHVTLPGDHGDGGRYDYLPNAPRDLEDMRAIPCHDPELSARGPPGQSCLIGCCNTNLEEPSSFQSQTEDEDYMLEKTMGYLPLHHELDSGLGWTDGSFHQGELSGVETEEGLEECHTHRGGGGGGGSPSSESFISSELSDSGFYSVSTGEFLRFQRLLEKRMRLYNARIHHQGELRDSQKGHRELEAIPEALTVQPQNVCVPGGVGGHPRGLFRVSSVQFRKTERPCLNRHSSSSGALFTPHATLSTCSTPSSQRRMPPHHSSSTGTLRRSRTLHHRPPHVEHRRRASHPASPNYCMTLQNYGHRIQQELPEESETDVPHHANRPAHHANQAINYTNHPAHHASQATHHANQANQVPHHVNHPAHPADYATHHANHPTHPADYATHHANHPTHPADYATHHANHPTHPADYATHHANHPTHPADYATHHANHPTHPADYATHHVNHPTHPADYATHHVNHPAHSADYATHHVNQATHRAKHPVHSAEYATHHANHPVHPANYATHRANHPTHHANHAPHPATHHPHHTLPAHATLPAQHSHRLRPKHAISQPSLTSSFEDPHCDLPHLPHEPRRHDNGDRSPSSLREDRSFASEPPVGREKERSREREREARFHTLSHTPSQEVNDTWPKPASRQSTGGLYSTLEGHVTATSPTSAQKAPAGATNPRAVRNQLLRDRALRLADERGGMSTDEESHSEIRTGRYWSRTERREHMMQKKARSSSGAGTAITAAGGASAVLELSQRKLSRLRNRKLLDDWTTVEELLTHGSRLGVSDDALQIPSSLLTVTTV</sequence>
<feature type="region of interest" description="Disordered" evidence="1">
    <location>
        <begin position="444"/>
        <end position="543"/>
    </location>
</feature>